<protein>
    <submittedName>
        <fullName evidence="1">Uncharacterized protein</fullName>
    </submittedName>
</protein>
<dbReference type="InterPro" id="IPR029056">
    <property type="entry name" value="Ribokinase-like"/>
</dbReference>
<name>B9XGP2_PEDPL</name>
<reference evidence="1 2" key="1">
    <citation type="journal article" date="2011" name="J. Bacteriol.">
        <title>Genome sequence of 'Pedosphaera parvula' Ellin514, an aerobic Verrucomicrobial isolate from pasture soil.</title>
        <authorList>
            <person name="Kant R."/>
            <person name="van Passel M.W."/>
            <person name="Sangwan P."/>
            <person name="Palva A."/>
            <person name="Lucas S."/>
            <person name="Copeland A."/>
            <person name="Lapidus A."/>
            <person name="Glavina Del Rio T."/>
            <person name="Dalin E."/>
            <person name="Tice H."/>
            <person name="Bruce D."/>
            <person name="Goodwin L."/>
            <person name="Pitluck S."/>
            <person name="Chertkov O."/>
            <person name="Larimer F.W."/>
            <person name="Land M.L."/>
            <person name="Hauser L."/>
            <person name="Brettin T.S."/>
            <person name="Detter J.C."/>
            <person name="Han S."/>
            <person name="de Vos W.M."/>
            <person name="Janssen P.H."/>
            <person name="Smidt H."/>
        </authorList>
    </citation>
    <scope>NUCLEOTIDE SEQUENCE [LARGE SCALE GENOMIC DNA]</scope>
    <source>
        <strain evidence="1 2">Ellin514</strain>
    </source>
</reference>
<accession>B9XGP2</accession>
<dbReference type="STRING" id="320771.Cflav_PD3810"/>
<sequence length="373" mass="40954">MNSPELRDRCAQQLLAASNRPSTLSAFVGLDGFVDEIIHVVDKRENAENYQRLPTIAKLAERLHGAAGMSTNIELVNQVIKLGGNGPIMANALASFGLRVTYLGTLGYPTLHPVFSNFAQQAEVYSIAEPGHTDALEFEDGKIMLGKHYPLKDVTWPNIQARFGREKFESKFRSADLVGFVNWTMLPYMSDVWASLQKELCPALNGRRRTMFIDLADPEKRTREDISRALQLIAGFEKYFDVVLGLNEKEAVAIGEVVGVKTSDHSPEGMAKLTAEINRLVPVSTVVVHPVTYALASSKQVVSLVEGPYVAKPLITTGAGDHFNSGFCLGKLLGFENELCVLLGVTTSGHYVRTAHSPGIKDLLQMLQNWPAK</sequence>
<comment type="caution">
    <text evidence="1">The sequence shown here is derived from an EMBL/GenBank/DDBJ whole genome shotgun (WGS) entry which is preliminary data.</text>
</comment>
<dbReference type="Pfam" id="PF25270">
    <property type="entry name" value="Khk"/>
    <property type="match status" value="1"/>
</dbReference>
<dbReference type="RefSeq" id="WP_007414988.1">
    <property type="nucleotide sequence ID" value="NZ_ABOX02000012.1"/>
</dbReference>
<organism evidence="1 2">
    <name type="scientific">Pedosphaera parvula (strain Ellin514)</name>
    <dbReference type="NCBI Taxonomy" id="320771"/>
    <lineage>
        <taxon>Bacteria</taxon>
        <taxon>Pseudomonadati</taxon>
        <taxon>Verrucomicrobiota</taxon>
        <taxon>Pedosphaerae</taxon>
        <taxon>Pedosphaerales</taxon>
        <taxon>Pedosphaeraceae</taxon>
        <taxon>Pedosphaera</taxon>
    </lineage>
</organism>
<dbReference type="OrthoDB" id="787163at2"/>
<proteinExistence type="predicted"/>
<dbReference type="GO" id="GO:0003824">
    <property type="term" value="F:catalytic activity"/>
    <property type="evidence" value="ECO:0007669"/>
    <property type="project" value="UniProtKB-ARBA"/>
</dbReference>
<dbReference type="SUPFAM" id="SSF53613">
    <property type="entry name" value="Ribokinase-like"/>
    <property type="match status" value="1"/>
</dbReference>
<dbReference type="EMBL" id="ABOX02000012">
    <property type="protein sequence ID" value="EEF61093.1"/>
    <property type="molecule type" value="Genomic_DNA"/>
</dbReference>
<dbReference type="InterPro" id="IPR057621">
    <property type="entry name" value="Khk_prokaryotic"/>
</dbReference>
<dbReference type="Gene3D" id="3.40.1190.20">
    <property type="match status" value="1"/>
</dbReference>
<dbReference type="Proteomes" id="UP000003688">
    <property type="component" value="Unassembled WGS sequence"/>
</dbReference>
<keyword evidence="2" id="KW-1185">Reference proteome</keyword>
<dbReference type="AlphaFoldDB" id="B9XGP2"/>
<evidence type="ECO:0000313" key="2">
    <source>
        <dbReference type="Proteomes" id="UP000003688"/>
    </source>
</evidence>
<gene>
    <name evidence="1" type="ORF">Cflav_PD3810</name>
</gene>
<evidence type="ECO:0000313" key="1">
    <source>
        <dbReference type="EMBL" id="EEF61093.1"/>
    </source>
</evidence>